<feature type="region of interest" description="Disordered" evidence="1">
    <location>
        <begin position="1"/>
        <end position="28"/>
    </location>
</feature>
<reference evidence="4" key="2">
    <citation type="submission" date="2018-11" db="EMBL/GenBank/DDBJ databases">
        <title>Proposal to divide the Flavobacteriaceae and reorganize its genera based on Amino Acid Identity values calculated from whole genome sequences.</title>
        <authorList>
            <person name="Nicholson A.C."/>
            <person name="Gulvik C.A."/>
            <person name="Whitney A.M."/>
            <person name="Sheth M."/>
            <person name="Batra D."/>
            <person name="Pryor J."/>
            <person name="Bernardet J.-F."/>
            <person name="Hugo C."/>
            <person name="Kampfer P."/>
            <person name="Newman J.D."/>
            <person name="McQuiston J.R."/>
        </authorList>
    </citation>
    <scope>NUCLEOTIDE SEQUENCE [LARGE SCALE GENOMIC DNA]</scope>
    <source>
        <strain evidence="4">H6466</strain>
    </source>
</reference>
<proteinExistence type="predicted"/>
<dbReference type="KEGG" id="eva:EIB75_00940"/>
<dbReference type="RefSeq" id="WP_124985403.1">
    <property type="nucleotide sequence ID" value="NZ_CP034160.1"/>
</dbReference>
<organism evidence="2 4">
    <name type="scientific">Epilithonimonas vandammei</name>
    <dbReference type="NCBI Taxonomy" id="2487072"/>
    <lineage>
        <taxon>Bacteria</taxon>
        <taxon>Pseudomonadati</taxon>
        <taxon>Bacteroidota</taxon>
        <taxon>Flavobacteriia</taxon>
        <taxon>Flavobacteriales</taxon>
        <taxon>Weeksellaceae</taxon>
        <taxon>Chryseobacterium group</taxon>
        <taxon>Epilithonimonas</taxon>
    </lineage>
</organism>
<dbReference type="EMBL" id="CP034160">
    <property type="protein sequence ID" value="AZI55672.1"/>
    <property type="molecule type" value="Genomic_DNA"/>
</dbReference>
<dbReference type="EMBL" id="CP034160">
    <property type="protein sequence ID" value="AZI53908.1"/>
    <property type="molecule type" value="Genomic_DNA"/>
</dbReference>
<accession>A0A3G8Z9J9</accession>
<evidence type="ECO:0000313" key="3">
    <source>
        <dbReference type="EMBL" id="AZI55672.1"/>
    </source>
</evidence>
<feature type="compositionally biased region" description="Basic and acidic residues" evidence="1">
    <location>
        <begin position="9"/>
        <end position="27"/>
    </location>
</feature>
<name>A0A3G8Z9J9_9FLAO</name>
<evidence type="ECO:0000313" key="2">
    <source>
        <dbReference type="EMBL" id="AZI53908.1"/>
    </source>
</evidence>
<reference evidence="2" key="1">
    <citation type="submission" date="2018-11" db="EMBL/GenBank/DDBJ databases">
        <title>Proposal to divide the Flavobacteriaceae and reorganize its genera based on Amino Acid Identity values calculated from whole genome sequences.</title>
        <authorList>
            <person name="Nicholson A.C."/>
            <person name="Gulvik C.A."/>
            <person name="Whitney A.M."/>
            <person name="Humrighouse B.W."/>
            <person name="Bell M."/>
            <person name="Holmes B."/>
            <person name="Steigerwalt A."/>
            <person name="Villarma A."/>
            <person name="Sheth M."/>
            <person name="Batra D."/>
            <person name="Pryor J."/>
            <person name="Bernardet J.-F."/>
            <person name="Hugo C."/>
            <person name="Kampfer P."/>
            <person name="Newman J."/>
            <person name="Mcquiston J.R."/>
        </authorList>
    </citation>
    <scope>NUCLEOTIDE SEQUENCE [LARGE SCALE GENOMIC DNA]</scope>
    <source>
        <strain evidence="2">H6466</strain>
    </source>
</reference>
<protein>
    <submittedName>
        <fullName evidence="2">Uncharacterized protein</fullName>
    </submittedName>
</protein>
<evidence type="ECO:0000313" key="4">
    <source>
        <dbReference type="Proteomes" id="UP000272316"/>
    </source>
</evidence>
<evidence type="ECO:0000256" key="1">
    <source>
        <dbReference type="SAM" id="MobiDB-lite"/>
    </source>
</evidence>
<dbReference type="KEGG" id="eva:EIB75_10600"/>
<gene>
    <name evidence="2" type="ORF">EIB75_00940</name>
    <name evidence="3" type="ORF">EIB75_10600</name>
</gene>
<dbReference type="AlphaFoldDB" id="A0A3G8Z9J9"/>
<sequence>MSLSSAKQAAKEKVKQIHDDMLTREESSTEEYASRLIDALEEWIKEAAIKYTTGLVAGSNPVTGNFTGKLE</sequence>
<dbReference type="Proteomes" id="UP000272316">
    <property type="component" value="Chromosome"/>
</dbReference>